<name>A0ACB9K7G9_9ASTR</name>
<reference evidence="1 2" key="2">
    <citation type="journal article" date="2022" name="Mol. Ecol. Resour.">
        <title>The genomes of chicory, endive, great burdock and yacon provide insights into Asteraceae paleo-polyploidization history and plant inulin production.</title>
        <authorList>
            <person name="Fan W."/>
            <person name="Wang S."/>
            <person name="Wang H."/>
            <person name="Wang A."/>
            <person name="Jiang F."/>
            <person name="Liu H."/>
            <person name="Zhao H."/>
            <person name="Xu D."/>
            <person name="Zhang Y."/>
        </authorList>
    </citation>
    <scope>NUCLEOTIDE SEQUENCE [LARGE SCALE GENOMIC DNA]</scope>
    <source>
        <strain evidence="2">cv. Yunnan</strain>
        <tissue evidence="1">Leaves</tissue>
    </source>
</reference>
<sequence length="107" mass="12012">MAEDAFMCPYCEGEFIEAVDSHVSSPPESRRSSSMYIRGGNDWSDMRFRRVGRRNTGDRSPFNPVIVLRRAEGGGDLGFELYYDDGSSSRLQPLPPPMSKFLIDVGD</sequence>
<organism evidence="1 2">
    <name type="scientific">Smallanthus sonchifolius</name>
    <dbReference type="NCBI Taxonomy" id="185202"/>
    <lineage>
        <taxon>Eukaryota</taxon>
        <taxon>Viridiplantae</taxon>
        <taxon>Streptophyta</taxon>
        <taxon>Embryophyta</taxon>
        <taxon>Tracheophyta</taxon>
        <taxon>Spermatophyta</taxon>
        <taxon>Magnoliopsida</taxon>
        <taxon>eudicotyledons</taxon>
        <taxon>Gunneridae</taxon>
        <taxon>Pentapetalae</taxon>
        <taxon>asterids</taxon>
        <taxon>campanulids</taxon>
        <taxon>Asterales</taxon>
        <taxon>Asteraceae</taxon>
        <taxon>Asteroideae</taxon>
        <taxon>Heliantheae alliance</taxon>
        <taxon>Millerieae</taxon>
        <taxon>Smallanthus</taxon>
    </lineage>
</organism>
<accession>A0ACB9K7G9</accession>
<proteinExistence type="predicted"/>
<reference evidence="2" key="1">
    <citation type="journal article" date="2022" name="Mol. Ecol. Resour.">
        <title>The genomes of chicory, endive, great burdock and yacon provide insights into Asteraceae palaeo-polyploidization history and plant inulin production.</title>
        <authorList>
            <person name="Fan W."/>
            <person name="Wang S."/>
            <person name="Wang H."/>
            <person name="Wang A."/>
            <person name="Jiang F."/>
            <person name="Liu H."/>
            <person name="Zhao H."/>
            <person name="Xu D."/>
            <person name="Zhang Y."/>
        </authorList>
    </citation>
    <scope>NUCLEOTIDE SEQUENCE [LARGE SCALE GENOMIC DNA]</scope>
    <source>
        <strain evidence="2">cv. Yunnan</strain>
    </source>
</reference>
<protein>
    <submittedName>
        <fullName evidence="1">Uncharacterized protein</fullName>
    </submittedName>
</protein>
<comment type="caution">
    <text evidence="1">The sequence shown here is derived from an EMBL/GenBank/DDBJ whole genome shotgun (WGS) entry which is preliminary data.</text>
</comment>
<evidence type="ECO:0000313" key="2">
    <source>
        <dbReference type="Proteomes" id="UP001056120"/>
    </source>
</evidence>
<gene>
    <name evidence="1" type="ORF">L1987_02354</name>
</gene>
<dbReference type="EMBL" id="CM042018">
    <property type="protein sequence ID" value="KAI3828256.1"/>
    <property type="molecule type" value="Genomic_DNA"/>
</dbReference>
<keyword evidence="2" id="KW-1185">Reference proteome</keyword>
<dbReference type="Proteomes" id="UP001056120">
    <property type="component" value="Linkage Group LG01"/>
</dbReference>
<evidence type="ECO:0000313" key="1">
    <source>
        <dbReference type="EMBL" id="KAI3828256.1"/>
    </source>
</evidence>